<gene>
    <name evidence="2" type="ORF">Sdiek1_0227</name>
</gene>
<evidence type="ECO:0000313" key="3">
    <source>
        <dbReference type="Proteomes" id="UP000196005"/>
    </source>
</evidence>
<keyword evidence="3" id="KW-1185">Reference proteome</keyword>
<feature type="transmembrane region" description="Helical" evidence="1">
    <location>
        <begin position="24"/>
        <end position="41"/>
    </location>
</feature>
<protein>
    <submittedName>
        <fullName evidence="2">Uncharacterized protein</fullName>
    </submittedName>
</protein>
<keyword evidence="1" id="KW-0472">Membrane</keyword>
<dbReference type="Proteomes" id="UP000196005">
    <property type="component" value="Chromosome"/>
</dbReference>
<dbReference type="RefSeq" id="WP_087437512.1">
    <property type="nucleotide sequence ID" value="NZ_CP021416.1"/>
</dbReference>
<dbReference type="EMBL" id="CP021416">
    <property type="protein sequence ID" value="ARU47410.1"/>
    <property type="molecule type" value="Genomic_DNA"/>
</dbReference>
<name>A0A1Y0HHG8_9BACT</name>
<feature type="transmembrane region" description="Helical" evidence="1">
    <location>
        <begin position="47"/>
        <end position="65"/>
    </location>
</feature>
<accession>A0A1Y0HHG8</accession>
<evidence type="ECO:0000313" key="2">
    <source>
        <dbReference type="EMBL" id="ARU47410.1"/>
    </source>
</evidence>
<organism evidence="2 3">
    <name type="scientific">Sulfurospirillum diekertiae</name>
    <dbReference type="NCBI Taxonomy" id="1854492"/>
    <lineage>
        <taxon>Bacteria</taxon>
        <taxon>Pseudomonadati</taxon>
        <taxon>Campylobacterota</taxon>
        <taxon>Epsilonproteobacteria</taxon>
        <taxon>Campylobacterales</taxon>
        <taxon>Sulfurospirillaceae</taxon>
        <taxon>Sulfurospirillum</taxon>
    </lineage>
</organism>
<keyword evidence="1" id="KW-0812">Transmembrane</keyword>
<dbReference type="AlphaFoldDB" id="A0A1Y0HHG8"/>
<dbReference type="KEGG" id="suls:Sdiek1_0227"/>
<proteinExistence type="predicted"/>
<sequence>MDCNYEKIYEQYWLHARHAEIQRWHFVATTMIITGGLLAILKLNENATFVFIFLAIFYALGLFVLKSLRTPFIIFSRLAEIIALNELKMDRKYARFFPQNNSSLVQEKEKKNYYHWAEKKI</sequence>
<reference evidence="3" key="1">
    <citation type="submission" date="2017-05" db="EMBL/GenBank/DDBJ databases">
        <title>Dechlorination kinetics govern the competition between two new strains of the genus Sulfurospirillum.</title>
        <authorList>
            <person name="Buttet G.F."/>
            <person name="Murray A.M."/>
            <person name="Goris T."/>
            <person name="Burion M."/>
            <person name="Lin B."/>
            <person name="Rolle M."/>
            <person name="Maillard J."/>
        </authorList>
    </citation>
    <scope>NUCLEOTIDE SEQUENCE [LARGE SCALE GENOMIC DNA]</scope>
    <source>
        <strain evidence="3">SL2-1</strain>
    </source>
</reference>
<evidence type="ECO:0000256" key="1">
    <source>
        <dbReference type="SAM" id="Phobius"/>
    </source>
</evidence>
<keyword evidence="1" id="KW-1133">Transmembrane helix</keyword>